<dbReference type="EMBL" id="JACHXK010000001">
    <property type="protein sequence ID" value="MBB3108540.1"/>
    <property type="molecule type" value="Genomic_DNA"/>
</dbReference>
<dbReference type="InterPro" id="IPR011004">
    <property type="entry name" value="Trimer_LpxA-like_sf"/>
</dbReference>
<keyword evidence="3" id="KW-0472">Membrane</keyword>
<evidence type="ECO:0000256" key="3">
    <source>
        <dbReference type="SAM" id="Phobius"/>
    </source>
</evidence>
<evidence type="ECO:0000313" key="4">
    <source>
        <dbReference type="EMBL" id="MBB3108540.1"/>
    </source>
</evidence>
<evidence type="ECO:0000256" key="2">
    <source>
        <dbReference type="ARBA" id="ARBA00022679"/>
    </source>
</evidence>
<gene>
    <name evidence="4" type="ORF">FHS18_000568</name>
</gene>
<evidence type="ECO:0000313" key="5">
    <source>
        <dbReference type="Proteomes" id="UP000570361"/>
    </source>
</evidence>
<dbReference type="InterPro" id="IPR001451">
    <property type="entry name" value="Hexapep"/>
</dbReference>
<dbReference type="InterPro" id="IPR051159">
    <property type="entry name" value="Hexapeptide_acetyltransf"/>
</dbReference>
<dbReference type="RefSeq" id="WP_183596700.1">
    <property type="nucleotide sequence ID" value="NZ_JACHXK010000001.1"/>
</dbReference>
<sequence length="188" mass="20799">MSYVIHKTINRIYKKIRYLFVNGIASSIITPQFIRFIIYKLFLMDVRTTKILSRCFFSSSKISIGRGTLINNDCYFESYENIIIGKYVSIAPQVMICASTHEIGLEHKRAGKAIGQKVIIEDGCWIGTRVVILPGVKIGMGCIIAAGAVVTKDCEPNGIYAGVPAKRLKDIESTEDGMETILLAKTVG</sequence>
<keyword evidence="3" id="KW-1133">Transmembrane helix</keyword>
<dbReference type="Proteomes" id="UP000570361">
    <property type="component" value="Unassembled WGS sequence"/>
</dbReference>
<dbReference type="GO" id="GO:0005829">
    <property type="term" value="C:cytosol"/>
    <property type="evidence" value="ECO:0007669"/>
    <property type="project" value="TreeGrafter"/>
</dbReference>
<dbReference type="Pfam" id="PF00132">
    <property type="entry name" value="Hexapep"/>
    <property type="match status" value="1"/>
</dbReference>
<comment type="caution">
    <text evidence="4">The sequence shown here is derived from an EMBL/GenBank/DDBJ whole genome shotgun (WGS) entry which is preliminary data.</text>
</comment>
<dbReference type="CDD" id="cd04647">
    <property type="entry name" value="LbH_MAT_like"/>
    <property type="match status" value="1"/>
</dbReference>
<reference evidence="4 5" key="1">
    <citation type="submission" date="2020-08" db="EMBL/GenBank/DDBJ databases">
        <title>Genomic Encyclopedia of Type Strains, Phase III (KMG-III): the genomes of soil and plant-associated and newly described type strains.</title>
        <authorList>
            <person name="Whitman W."/>
        </authorList>
    </citation>
    <scope>NUCLEOTIDE SEQUENCE [LARGE SCALE GENOMIC DNA]</scope>
    <source>
        <strain evidence="4 5">CECT 5862</strain>
    </source>
</reference>
<protein>
    <submittedName>
        <fullName evidence="4">Maltose O-acetyltransferase</fullName>
        <ecNumber evidence="4">2.3.1.79</ecNumber>
    </submittedName>
</protein>
<dbReference type="PANTHER" id="PTHR23416">
    <property type="entry name" value="SIALIC ACID SYNTHASE-RELATED"/>
    <property type="match status" value="1"/>
</dbReference>
<accession>A0A7W5ATL2</accession>
<organism evidence="4 5">
    <name type="scientific">Paenibacillus phyllosphaerae</name>
    <dbReference type="NCBI Taxonomy" id="274593"/>
    <lineage>
        <taxon>Bacteria</taxon>
        <taxon>Bacillati</taxon>
        <taxon>Bacillota</taxon>
        <taxon>Bacilli</taxon>
        <taxon>Bacillales</taxon>
        <taxon>Paenibacillaceae</taxon>
        <taxon>Paenibacillus</taxon>
    </lineage>
</organism>
<dbReference type="PANTHER" id="PTHR23416:SF23">
    <property type="entry name" value="ACETYLTRANSFERASE C18B11.09C-RELATED"/>
    <property type="match status" value="1"/>
</dbReference>
<keyword evidence="2 4" id="KW-0808">Transferase</keyword>
<name>A0A7W5ATL2_9BACL</name>
<dbReference type="GO" id="GO:0008925">
    <property type="term" value="F:maltose O-acetyltransferase activity"/>
    <property type="evidence" value="ECO:0007669"/>
    <property type="project" value="UniProtKB-EC"/>
</dbReference>
<dbReference type="Gene3D" id="2.160.10.10">
    <property type="entry name" value="Hexapeptide repeat proteins"/>
    <property type="match status" value="1"/>
</dbReference>
<dbReference type="SUPFAM" id="SSF51161">
    <property type="entry name" value="Trimeric LpxA-like enzymes"/>
    <property type="match status" value="1"/>
</dbReference>
<keyword evidence="4" id="KW-0012">Acyltransferase</keyword>
<proteinExistence type="inferred from homology"/>
<keyword evidence="5" id="KW-1185">Reference proteome</keyword>
<feature type="transmembrane region" description="Helical" evidence="3">
    <location>
        <begin position="20"/>
        <end position="42"/>
    </location>
</feature>
<keyword evidence="3" id="KW-0812">Transmembrane</keyword>
<evidence type="ECO:0000256" key="1">
    <source>
        <dbReference type="ARBA" id="ARBA00007274"/>
    </source>
</evidence>
<dbReference type="AlphaFoldDB" id="A0A7W5ATL2"/>
<comment type="similarity">
    <text evidence="1">Belongs to the transferase hexapeptide repeat family.</text>
</comment>
<dbReference type="EC" id="2.3.1.79" evidence="4"/>